<dbReference type="Gene3D" id="3.40.1090.10">
    <property type="entry name" value="Cytosolic phospholipase A2 catalytic domain"/>
    <property type="match status" value="1"/>
</dbReference>
<dbReference type="Pfam" id="PF01734">
    <property type="entry name" value="Patatin"/>
    <property type="match status" value="1"/>
</dbReference>
<dbReference type="EMBL" id="JAVHJL010000008">
    <property type="protein sequence ID" value="KAK6499025.1"/>
    <property type="molecule type" value="Genomic_DNA"/>
</dbReference>
<dbReference type="Proteomes" id="UP001370758">
    <property type="component" value="Unassembled WGS sequence"/>
</dbReference>
<dbReference type="GO" id="GO:0016042">
    <property type="term" value="P:lipid catabolic process"/>
    <property type="evidence" value="ECO:0007669"/>
    <property type="project" value="UniProtKB-UniRule"/>
</dbReference>
<keyword evidence="1 4" id="KW-0378">Hydrolase</keyword>
<dbReference type="PANTHER" id="PTHR24185">
    <property type="entry name" value="CALCIUM-INDEPENDENT PHOSPHOLIPASE A2-GAMMA"/>
    <property type="match status" value="1"/>
</dbReference>
<keyword evidence="3 4" id="KW-0443">Lipid metabolism</keyword>
<evidence type="ECO:0000313" key="6">
    <source>
        <dbReference type="EMBL" id="KAK6499025.1"/>
    </source>
</evidence>
<dbReference type="InterPro" id="IPR002641">
    <property type="entry name" value="PNPLA_dom"/>
</dbReference>
<evidence type="ECO:0000256" key="4">
    <source>
        <dbReference type="PROSITE-ProRule" id="PRU01161"/>
    </source>
</evidence>
<dbReference type="InterPro" id="IPR016035">
    <property type="entry name" value="Acyl_Trfase/lysoPLipase"/>
</dbReference>
<name>A0AAV9W188_9PEZI</name>
<proteinExistence type="predicted"/>
<comment type="caution">
    <text evidence="6">The sequence shown here is derived from an EMBL/GenBank/DDBJ whole genome shotgun (WGS) entry which is preliminary data.</text>
</comment>
<keyword evidence="2 4" id="KW-0442">Lipid degradation</keyword>
<feature type="short sequence motif" description="GXSXG" evidence="4">
    <location>
        <begin position="57"/>
        <end position="61"/>
    </location>
</feature>
<gene>
    <name evidence="6" type="ORF">TWF481_011595</name>
</gene>
<reference evidence="6 7" key="1">
    <citation type="submission" date="2023-08" db="EMBL/GenBank/DDBJ databases">
        <authorList>
            <person name="Palmer J.M."/>
        </authorList>
    </citation>
    <scope>NUCLEOTIDE SEQUENCE [LARGE SCALE GENOMIC DNA]</scope>
    <source>
        <strain evidence="6 7">TWF481</strain>
    </source>
</reference>
<keyword evidence="7" id="KW-1185">Reference proteome</keyword>
<sequence>MGDNDVNRRLRLLSLDGGGIRGLSSLIVLSDFMKRVNRSRLGEDQIEPWQFFDLIGGTSTGGLLAMMLGRLRMSVEECLSCWADLSKKIFQPKRSKYNPLKAVSFLKADGRFDAEILEAGIKDIIRKKLSQPYILANEKIPTNLEEVLLWGQAEDSCKVFVCAVKGEDTRAVFLRSYDNQNQSDHYSADFKIWEACRATSAATTFFDPFERTSQGVRQMFVDGAFAYNNSVSRVFQEAIDLWGDRETLLISIGTGNKPDSPMVGSVKTLFKKIVDIVLATEMEDREFQENHSTLVEAGLFYRFNVPGMAQVGIEKYEKLGEISAVTKSYLSEPDTNRRMKLCVEKSS</sequence>
<dbReference type="PANTHER" id="PTHR24185:SF1">
    <property type="entry name" value="CALCIUM-INDEPENDENT PHOSPHOLIPASE A2-GAMMA"/>
    <property type="match status" value="1"/>
</dbReference>
<dbReference type="GO" id="GO:0046486">
    <property type="term" value="P:glycerolipid metabolic process"/>
    <property type="evidence" value="ECO:0007669"/>
    <property type="project" value="UniProtKB-ARBA"/>
</dbReference>
<feature type="active site" description="Proton acceptor" evidence="4">
    <location>
        <position position="222"/>
    </location>
</feature>
<dbReference type="PROSITE" id="PS51635">
    <property type="entry name" value="PNPLA"/>
    <property type="match status" value="1"/>
</dbReference>
<protein>
    <recommendedName>
        <fullName evidence="5">PNPLA domain-containing protein</fullName>
    </recommendedName>
</protein>
<dbReference type="SUPFAM" id="SSF52151">
    <property type="entry name" value="FabD/lysophospholipase-like"/>
    <property type="match status" value="1"/>
</dbReference>
<feature type="short sequence motif" description="DGA/G" evidence="4">
    <location>
        <begin position="222"/>
        <end position="224"/>
    </location>
</feature>
<dbReference type="AlphaFoldDB" id="A0AAV9W188"/>
<dbReference type="GO" id="GO:0016020">
    <property type="term" value="C:membrane"/>
    <property type="evidence" value="ECO:0007669"/>
    <property type="project" value="TreeGrafter"/>
</dbReference>
<evidence type="ECO:0000256" key="3">
    <source>
        <dbReference type="ARBA" id="ARBA00023098"/>
    </source>
</evidence>
<accession>A0AAV9W188</accession>
<organism evidence="6 7">
    <name type="scientific">Arthrobotrys musiformis</name>
    <dbReference type="NCBI Taxonomy" id="47236"/>
    <lineage>
        <taxon>Eukaryota</taxon>
        <taxon>Fungi</taxon>
        <taxon>Dikarya</taxon>
        <taxon>Ascomycota</taxon>
        <taxon>Pezizomycotina</taxon>
        <taxon>Orbiliomycetes</taxon>
        <taxon>Orbiliales</taxon>
        <taxon>Orbiliaceae</taxon>
        <taxon>Arthrobotrys</taxon>
    </lineage>
</organism>
<evidence type="ECO:0000259" key="5">
    <source>
        <dbReference type="PROSITE" id="PS51635"/>
    </source>
</evidence>
<evidence type="ECO:0000256" key="1">
    <source>
        <dbReference type="ARBA" id="ARBA00022801"/>
    </source>
</evidence>
<feature type="short sequence motif" description="GXGXXG" evidence="4">
    <location>
        <begin position="17"/>
        <end position="22"/>
    </location>
</feature>
<feature type="active site" description="Nucleophile" evidence="4">
    <location>
        <position position="59"/>
    </location>
</feature>
<evidence type="ECO:0000256" key="2">
    <source>
        <dbReference type="ARBA" id="ARBA00022963"/>
    </source>
</evidence>
<evidence type="ECO:0000313" key="7">
    <source>
        <dbReference type="Proteomes" id="UP001370758"/>
    </source>
</evidence>
<dbReference type="CDD" id="cd07216">
    <property type="entry name" value="Pat17_PNPLA8_PNPLA9_like3"/>
    <property type="match status" value="1"/>
</dbReference>
<feature type="domain" description="PNPLA" evidence="5">
    <location>
        <begin position="13"/>
        <end position="235"/>
    </location>
</feature>
<dbReference type="GO" id="GO:0019369">
    <property type="term" value="P:arachidonate metabolic process"/>
    <property type="evidence" value="ECO:0007669"/>
    <property type="project" value="TreeGrafter"/>
</dbReference>
<dbReference type="GO" id="GO:0047499">
    <property type="term" value="F:calcium-independent phospholipase A2 activity"/>
    <property type="evidence" value="ECO:0007669"/>
    <property type="project" value="TreeGrafter"/>
</dbReference>